<keyword evidence="1" id="KW-1185">Reference proteome</keyword>
<dbReference type="Proteomes" id="UP000036681">
    <property type="component" value="Unplaced"/>
</dbReference>
<sequence>MASSCMKPAVCAISIDIRKCINVLATNNVHFQISAHNRLSILEDHEALSIANMTYPVSSWQRFNDVRLWRSRRDADNGFRRPARKNHLKATMESMCLCDC</sequence>
<dbReference type="WBParaSite" id="ALUE_0001198501-mRNA-1">
    <property type="protein sequence ID" value="ALUE_0001198501-mRNA-1"/>
    <property type="gene ID" value="ALUE_0001198501"/>
</dbReference>
<name>A0A0M3I531_ASCLU</name>
<proteinExistence type="predicted"/>
<evidence type="ECO:0000313" key="1">
    <source>
        <dbReference type="Proteomes" id="UP000036681"/>
    </source>
</evidence>
<organism evidence="1 2">
    <name type="scientific">Ascaris lumbricoides</name>
    <name type="common">Giant roundworm</name>
    <dbReference type="NCBI Taxonomy" id="6252"/>
    <lineage>
        <taxon>Eukaryota</taxon>
        <taxon>Metazoa</taxon>
        <taxon>Ecdysozoa</taxon>
        <taxon>Nematoda</taxon>
        <taxon>Chromadorea</taxon>
        <taxon>Rhabditida</taxon>
        <taxon>Spirurina</taxon>
        <taxon>Ascaridomorpha</taxon>
        <taxon>Ascaridoidea</taxon>
        <taxon>Ascarididae</taxon>
        <taxon>Ascaris</taxon>
    </lineage>
</organism>
<evidence type="ECO:0000313" key="2">
    <source>
        <dbReference type="WBParaSite" id="ALUE_0001198501-mRNA-1"/>
    </source>
</evidence>
<protein>
    <submittedName>
        <fullName evidence="2">Secreted protein</fullName>
    </submittedName>
</protein>
<reference evidence="2" key="1">
    <citation type="submission" date="2017-02" db="UniProtKB">
        <authorList>
            <consortium name="WormBaseParasite"/>
        </authorList>
    </citation>
    <scope>IDENTIFICATION</scope>
</reference>
<dbReference type="AlphaFoldDB" id="A0A0M3I531"/>
<accession>A0A0M3I531</accession>